<proteinExistence type="predicted"/>
<keyword evidence="3" id="KW-1185">Reference proteome</keyword>
<feature type="non-terminal residue" evidence="2">
    <location>
        <position position="115"/>
    </location>
</feature>
<protein>
    <submittedName>
        <fullName evidence="2">Uncharacterized protein</fullName>
    </submittedName>
</protein>
<feature type="region of interest" description="Disordered" evidence="1">
    <location>
        <begin position="75"/>
        <end position="115"/>
    </location>
</feature>
<feature type="compositionally biased region" description="Polar residues" evidence="1">
    <location>
        <begin position="36"/>
        <end position="46"/>
    </location>
</feature>
<feature type="compositionally biased region" description="Low complexity" evidence="1">
    <location>
        <begin position="82"/>
        <end position="97"/>
    </location>
</feature>
<reference evidence="2 3" key="1">
    <citation type="submission" date="2014-04" db="EMBL/GenBank/DDBJ databases">
        <title>Genome evolution of avian class.</title>
        <authorList>
            <person name="Zhang G."/>
            <person name="Li C."/>
        </authorList>
    </citation>
    <scope>NUCLEOTIDE SEQUENCE [LARGE SCALE GENOMIC DNA]</scope>
    <source>
        <strain evidence="2">BGI_N300</strain>
    </source>
</reference>
<gene>
    <name evidence="2" type="ORF">N300_15457</name>
</gene>
<dbReference type="AlphaFoldDB" id="A0A091IKF1"/>
<sequence length="115" mass="11883">MKLRALCDAQLSAKSLITSLRCSAKSQKNPKGLEDGSTTGTQSMESSKAEVPFVLQAPDTAKAAENQVMAEEAKVVEYKQKSPSSSASSSTAGPAAAVGNQAGGQKQQLPPFAKI</sequence>
<evidence type="ECO:0000313" key="2">
    <source>
        <dbReference type="EMBL" id="KFP00141.1"/>
    </source>
</evidence>
<accession>A0A091IKF1</accession>
<name>A0A091IKF1_CALAN</name>
<evidence type="ECO:0000256" key="1">
    <source>
        <dbReference type="SAM" id="MobiDB-lite"/>
    </source>
</evidence>
<organism evidence="2 3">
    <name type="scientific">Calypte anna</name>
    <name type="common">Anna's hummingbird</name>
    <name type="synonym">Archilochus anna</name>
    <dbReference type="NCBI Taxonomy" id="9244"/>
    <lineage>
        <taxon>Eukaryota</taxon>
        <taxon>Metazoa</taxon>
        <taxon>Chordata</taxon>
        <taxon>Craniata</taxon>
        <taxon>Vertebrata</taxon>
        <taxon>Euteleostomi</taxon>
        <taxon>Archelosauria</taxon>
        <taxon>Archosauria</taxon>
        <taxon>Dinosauria</taxon>
        <taxon>Saurischia</taxon>
        <taxon>Theropoda</taxon>
        <taxon>Coelurosauria</taxon>
        <taxon>Aves</taxon>
        <taxon>Neognathae</taxon>
        <taxon>Neoaves</taxon>
        <taxon>Strisores</taxon>
        <taxon>Apodiformes</taxon>
        <taxon>Trochilidae</taxon>
        <taxon>Calypte</taxon>
    </lineage>
</organism>
<feature type="region of interest" description="Disordered" evidence="1">
    <location>
        <begin position="23"/>
        <end position="50"/>
    </location>
</feature>
<dbReference type="Proteomes" id="UP000054308">
    <property type="component" value="Unassembled WGS sequence"/>
</dbReference>
<dbReference type="EMBL" id="KL217903">
    <property type="protein sequence ID" value="KFP00141.1"/>
    <property type="molecule type" value="Genomic_DNA"/>
</dbReference>
<evidence type="ECO:0000313" key="3">
    <source>
        <dbReference type="Proteomes" id="UP000054308"/>
    </source>
</evidence>